<dbReference type="Proteomes" id="UP000022835">
    <property type="component" value="Unassembled WGS sequence"/>
</dbReference>
<dbReference type="Gene3D" id="3.40.50.1820">
    <property type="entry name" value="alpha/beta hydrolase"/>
    <property type="match status" value="1"/>
</dbReference>
<proteinExistence type="predicted"/>
<dbReference type="InterPro" id="IPR029058">
    <property type="entry name" value="AB_hydrolase_fold"/>
</dbReference>
<feature type="compositionally biased region" description="Low complexity" evidence="2">
    <location>
        <begin position="38"/>
        <end position="62"/>
    </location>
</feature>
<sequence>MDSAKYVGRVGGLAVALGVGAALAIGCGTASAAPDSGSTPSHTSSSASARSASSSKPAHRPATGYTARTKAESTRPVTTTDSTPAPAATVAAVSSPIRVSRAAASAAWGTSPGRNPVSPDTPAAWTLLAAARRELGPAAAAQEQSTVATSGIGYAPTVVVDDGVITGTNTGLTTIHGNPVTYVVVRTPADGAKVTLNGATGNFTFLPNFAALTSGSEQFTVLASEVTGFDRALLAIPLLGPLVVQPVLNELHQVPVLNTLLAPLIGTSTLVPVTITPSSLNPTGQPIAYTVTVTSFDGTRISTNYFPASGLTAGQSAPTILNSPGAAEPGNTDPSQLIAADSATMQDLRDAGYNVVTWDPRGEFASTGVLQLDNPQFEGRDVSAILDYIATLPTTQLDGPGDPRVGMVGGSYGGGIQFNAAAIDSRIDALAPEIAWNNIPQVLAPFAGAVRTTYGLLLALNFALTGTRANPLLYIGTVTAPIFNILLDPVLNFLTSNGPAVLTGRVTVPTLLIKGTVDTIFPLQQAVLNAQMLAANGVAVKMLWFCGGHGTCLTNPGDDVNWVGDETLAWMNKYLKGDDIDTGPAFEWVDQNGNYFSSSQLPSNPAFYGTPLTTTGSGGLLPMIPLIGGSGPSVAPSPFNYTDGAPAKIAVNVAIKNPVQTTEVVGAPTLTMTYSGLATGTGGNAVYAQIVDKDTGLVVGNQVTPVPVTLDGQQHTVEVPLSYLAYTMNPDSNLELQIVGSATAWLNLTQYGVINITDVKLELPTAANADQEQPVAVA</sequence>
<dbReference type="EMBL" id="JALN02000001">
    <property type="protein sequence ID" value="KDE98718.1"/>
    <property type="molecule type" value="Genomic_DNA"/>
</dbReference>
<dbReference type="eggNOG" id="COG1506">
    <property type="taxonomic scope" value="Bacteria"/>
</dbReference>
<protein>
    <recommendedName>
        <fullName evidence="4">Xaa-Pro dipeptidyl-peptidase C-terminal domain-containing protein</fullName>
    </recommendedName>
</protein>
<feature type="chain" id="PRO_5001623313" description="Xaa-Pro dipeptidyl-peptidase C-terminal domain-containing protein" evidence="3">
    <location>
        <begin position="33"/>
        <end position="778"/>
    </location>
</feature>
<evidence type="ECO:0000256" key="3">
    <source>
        <dbReference type="SAM" id="SignalP"/>
    </source>
</evidence>
<keyword evidence="3" id="KW-0732">Signal</keyword>
<dbReference type="InterPro" id="IPR000383">
    <property type="entry name" value="Xaa-Pro-like_dom"/>
</dbReference>
<evidence type="ECO:0000256" key="1">
    <source>
        <dbReference type="ARBA" id="ARBA00022801"/>
    </source>
</evidence>
<dbReference type="InterPro" id="IPR013736">
    <property type="entry name" value="Xaa-Pro_dipept_C"/>
</dbReference>
<evidence type="ECO:0000313" key="6">
    <source>
        <dbReference type="Proteomes" id="UP000022835"/>
    </source>
</evidence>
<gene>
    <name evidence="5" type="ORF">Y900_007105</name>
</gene>
<accession>A0A064CJ03</accession>
<organism evidence="5 6">
    <name type="scientific">Mycolicibacterium aromaticivorans JS19b1 = JCM 16368</name>
    <dbReference type="NCBI Taxonomy" id="1440774"/>
    <lineage>
        <taxon>Bacteria</taxon>
        <taxon>Bacillati</taxon>
        <taxon>Actinomycetota</taxon>
        <taxon>Actinomycetes</taxon>
        <taxon>Mycobacteriales</taxon>
        <taxon>Mycobacteriaceae</taxon>
        <taxon>Mycolicibacterium</taxon>
    </lineage>
</organism>
<keyword evidence="1" id="KW-0378">Hydrolase</keyword>
<dbReference type="SUPFAM" id="SSF53474">
    <property type="entry name" value="alpha/beta-Hydrolases"/>
    <property type="match status" value="1"/>
</dbReference>
<comment type="caution">
    <text evidence="5">The sequence shown here is derived from an EMBL/GenBank/DDBJ whole genome shotgun (WGS) entry which is preliminary data.</text>
</comment>
<dbReference type="AlphaFoldDB" id="A0A064CJ03"/>
<dbReference type="PROSITE" id="PS51257">
    <property type="entry name" value="PROKAR_LIPOPROTEIN"/>
    <property type="match status" value="1"/>
</dbReference>
<name>A0A064CJ03_9MYCO</name>
<reference evidence="5" key="1">
    <citation type="submission" date="2014-05" db="EMBL/GenBank/DDBJ databases">
        <title>Genome sequence of Mycobacterium aromaticivorans strain JS19b1T (= DSM 45407T).</title>
        <authorList>
            <person name="Kwak Y."/>
            <person name="Park G.-S."/>
            <person name="Li Q.X."/>
            <person name="Lee S.-E."/>
            <person name="Shin J.-H."/>
        </authorList>
    </citation>
    <scope>NUCLEOTIDE SEQUENCE [LARGE SCALE GENOMIC DNA]</scope>
    <source>
        <strain evidence="5">JS19b1</strain>
    </source>
</reference>
<keyword evidence="6" id="KW-1185">Reference proteome</keyword>
<dbReference type="RefSeq" id="WP_081845014.1">
    <property type="nucleotide sequence ID" value="NZ_JALN02000001.1"/>
</dbReference>
<dbReference type="STRING" id="1440774.Y900_007105"/>
<evidence type="ECO:0000313" key="5">
    <source>
        <dbReference type="EMBL" id="KDE98718.1"/>
    </source>
</evidence>
<evidence type="ECO:0000256" key="2">
    <source>
        <dbReference type="SAM" id="MobiDB-lite"/>
    </source>
</evidence>
<dbReference type="GO" id="GO:0008239">
    <property type="term" value="F:dipeptidyl-peptidase activity"/>
    <property type="evidence" value="ECO:0007669"/>
    <property type="project" value="InterPro"/>
</dbReference>
<dbReference type="Pfam" id="PF02129">
    <property type="entry name" value="Peptidase_S15"/>
    <property type="match status" value="1"/>
</dbReference>
<dbReference type="SMART" id="SM00939">
    <property type="entry name" value="PepX_C"/>
    <property type="match status" value="1"/>
</dbReference>
<feature type="compositionally biased region" description="Low complexity" evidence="2">
    <location>
        <begin position="76"/>
        <end position="93"/>
    </location>
</feature>
<feature type="domain" description="Xaa-Pro dipeptidyl-peptidase C-terminal" evidence="4">
    <location>
        <begin position="568"/>
        <end position="778"/>
    </location>
</feature>
<evidence type="ECO:0000259" key="4">
    <source>
        <dbReference type="SMART" id="SM00939"/>
    </source>
</evidence>
<dbReference type="OrthoDB" id="9804819at2"/>
<feature type="region of interest" description="Disordered" evidence="2">
    <location>
        <begin position="30"/>
        <end position="93"/>
    </location>
</feature>
<feature type="signal peptide" evidence="3">
    <location>
        <begin position="1"/>
        <end position="32"/>
    </location>
</feature>